<sequence>MSHASGYADFARFVEQATAAQALAWRGMERVADLHLQALEGHARAASGLMADAMSATDEASVRVLMARGGDLQREGVQRAASAAGDMFDVAVETATSLGALAGQPARA</sequence>
<dbReference type="EMBL" id="CP017480">
    <property type="protein sequence ID" value="APG03489.1"/>
    <property type="molecule type" value="Genomic_DNA"/>
</dbReference>
<gene>
    <name evidence="1" type="ORF">BJI69_05865</name>
</gene>
<evidence type="ECO:0000313" key="1">
    <source>
        <dbReference type="EMBL" id="APG03489.1"/>
    </source>
</evidence>
<dbReference type="PATRIC" id="fig|1440763.5.peg.1087"/>
<protein>
    <submittedName>
        <fullName evidence="1">Uncharacterized protein</fullName>
    </submittedName>
</protein>
<dbReference type="OrthoDB" id="5956709at2"/>
<dbReference type="InterPro" id="IPR018968">
    <property type="entry name" value="Phasin"/>
</dbReference>
<dbReference type="Pfam" id="PF09361">
    <property type="entry name" value="Phasin_2"/>
    <property type="match status" value="1"/>
</dbReference>
<evidence type="ECO:0000313" key="2">
    <source>
        <dbReference type="Proteomes" id="UP000182987"/>
    </source>
</evidence>
<keyword evidence="2" id="KW-1185">Reference proteome</keyword>
<dbReference type="Proteomes" id="UP000182987">
    <property type="component" value="Chromosome"/>
</dbReference>
<name>A0A0G9HDW8_9GAMM</name>
<dbReference type="RefSeq" id="WP_046966949.1">
    <property type="nucleotide sequence ID" value="NZ_CP017480.1"/>
</dbReference>
<proteinExistence type="predicted"/>
<organism evidence="1 2">
    <name type="scientific">Luteibacter rhizovicinus DSM 16549</name>
    <dbReference type="NCBI Taxonomy" id="1440763"/>
    <lineage>
        <taxon>Bacteria</taxon>
        <taxon>Pseudomonadati</taxon>
        <taxon>Pseudomonadota</taxon>
        <taxon>Gammaproteobacteria</taxon>
        <taxon>Lysobacterales</taxon>
        <taxon>Rhodanobacteraceae</taxon>
        <taxon>Luteibacter</taxon>
    </lineage>
</organism>
<accession>A0A0G9HDW8</accession>
<dbReference type="STRING" id="1440763.BJI69_05865"/>
<dbReference type="AlphaFoldDB" id="A0A0G9HDW8"/>
<dbReference type="KEGG" id="lrz:BJI69_05865"/>
<reference evidence="2" key="1">
    <citation type="submission" date="2016-09" db="EMBL/GenBank/DDBJ databases">
        <authorList>
            <person name="Lysoe E."/>
        </authorList>
    </citation>
    <scope>NUCLEOTIDE SEQUENCE [LARGE SCALE GENOMIC DNA]</scope>
    <source>
        <strain evidence="2">LJ96T</strain>
    </source>
</reference>